<reference evidence="2" key="1">
    <citation type="submission" date="2017-08" db="EMBL/GenBank/DDBJ databases">
        <title>Mesorhizobium wenxinae sp. nov., a novel rhizobial species isolated from root nodules of chickpea (Cicer arietinum L.).</title>
        <authorList>
            <person name="Zhang J."/>
        </authorList>
    </citation>
    <scope>NUCLEOTIDE SEQUENCE [LARGE SCALE GENOMIC DNA]</scope>
    <source>
        <strain evidence="2">USDA 3392</strain>
    </source>
</reference>
<evidence type="ECO:0000313" key="2">
    <source>
        <dbReference type="Proteomes" id="UP000216215"/>
    </source>
</evidence>
<proteinExistence type="predicted"/>
<dbReference type="EMBL" id="NPKI01000028">
    <property type="protein sequence ID" value="PAP99942.1"/>
    <property type="molecule type" value="Genomic_DNA"/>
</dbReference>
<dbReference type="Proteomes" id="UP000216215">
    <property type="component" value="Unassembled WGS sequence"/>
</dbReference>
<gene>
    <name evidence="1" type="ORF">CIT25_23205</name>
</gene>
<protein>
    <submittedName>
        <fullName evidence="1">Uncharacterized protein</fullName>
    </submittedName>
</protein>
<dbReference type="AlphaFoldDB" id="A0AB36R6C2"/>
<keyword evidence="2" id="KW-1185">Reference proteome</keyword>
<accession>A0AB36R6C2</accession>
<comment type="caution">
    <text evidence="1">The sequence shown here is derived from an EMBL/GenBank/DDBJ whole genome shotgun (WGS) entry which is preliminary data.</text>
</comment>
<evidence type="ECO:0000313" key="1">
    <source>
        <dbReference type="EMBL" id="PAP99942.1"/>
    </source>
</evidence>
<dbReference type="RefSeq" id="WP_023803428.1">
    <property type="nucleotide sequence ID" value="NZ_CP088151.1"/>
</dbReference>
<name>A0AB36R6C2_9HYPH</name>
<organism evidence="1 2">
    <name type="scientific">Mesorhizobium mediterraneum</name>
    <dbReference type="NCBI Taxonomy" id="43617"/>
    <lineage>
        <taxon>Bacteria</taxon>
        <taxon>Pseudomonadati</taxon>
        <taxon>Pseudomonadota</taxon>
        <taxon>Alphaproteobacteria</taxon>
        <taxon>Hyphomicrobiales</taxon>
        <taxon>Phyllobacteriaceae</taxon>
        <taxon>Mesorhizobium</taxon>
    </lineage>
</organism>
<sequence length="71" mass="8005">MVSLKTAKSGIAFPSDLTLLKQVFDRVRVEEGIPVGSEQAERLSVIAMELFSDGEFDEAVLYERLRLYARL</sequence>